<feature type="region of interest" description="Disordered" evidence="3">
    <location>
        <begin position="263"/>
        <end position="293"/>
    </location>
</feature>
<dbReference type="Gene3D" id="1.10.10.10">
    <property type="entry name" value="Winged helix-like DNA-binding domain superfamily/Winged helix DNA-binding domain"/>
    <property type="match status" value="1"/>
</dbReference>
<dbReference type="PROSITE" id="PS50921">
    <property type="entry name" value="ANTAR"/>
    <property type="match status" value="1"/>
</dbReference>
<evidence type="ECO:0000256" key="2">
    <source>
        <dbReference type="ARBA" id="ARBA00023163"/>
    </source>
</evidence>
<reference evidence="5 6" key="1">
    <citation type="journal article" date="2016" name="Genome Announc.">
        <title>Draft Genome Sequences of Five Rapidly Growing Mycobacterium Species, M. thermoresistibile, M. fortuitum subsp. acetamidolyticum, M. canariasense, M. brisbanense, and M. novocastrense.</title>
        <authorList>
            <person name="Katahira K."/>
            <person name="Ogura Y."/>
            <person name="Gotoh Y."/>
            <person name="Hayashi T."/>
        </authorList>
    </citation>
    <scope>NUCLEOTIDE SEQUENCE [LARGE SCALE GENOMIC DNA]</scope>
    <source>
        <strain evidence="5 6">JCM6362</strain>
    </source>
</reference>
<keyword evidence="2" id="KW-0804">Transcription</keyword>
<dbReference type="Gene3D" id="3.30.450.40">
    <property type="match status" value="1"/>
</dbReference>
<feature type="region of interest" description="Disordered" evidence="3">
    <location>
        <begin position="196"/>
        <end position="216"/>
    </location>
</feature>
<dbReference type="InterPro" id="IPR036388">
    <property type="entry name" value="WH-like_DNA-bd_sf"/>
</dbReference>
<evidence type="ECO:0000313" key="5">
    <source>
        <dbReference type="EMBL" id="GAT15236.1"/>
    </source>
</evidence>
<evidence type="ECO:0000256" key="1">
    <source>
        <dbReference type="ARBA" id="ARBA00023015"/>
    </source>
</evidence>
<evidence type="ECO:0000259" key="4">
    <source>
        <dbReference type="PROSITE" id="PS50921"/>
    </source>
</evidence>
<accession>A0A124E8B8</accession>
<organism evidence="5 6">
    <name type="scientific">Mycolicibacterium thermoresistibile</name>
    <name type="common">Mycobacterium thermoresistibile</name>
    <dbReference type="NCBI Taxonomy" id="1797"/>
    <lineage>
        <taxon>Bacteria</taxon>
        <taxon>Bacillati</taxon>
        <taxon>Actinomycetota</taxon>
        <taxon>Actinomycetes</taxon>
        <taxon>Mycobacteriales</taxon>
        <taxon>Mycobacteriaceae</taxon>
        <taxon>Mycolicibacterium</taxon>
    </lineage>
</organism>
<keyword evidence="1" id="KW-0805">Transcription regulation</keyword>
<sequence>MPTPGKVNRGGEMSVVSGDVTMGLNATVEKLIRKARASGADTCAVLTELTRSAVGDWPSIQHAGITVVEDGDVVRSIAATDGHVLVVDNIARRLSTGPGIDAALDEDSYRIDDLRADSRWPLFADKVAASTPIRSVIAIPVGNPIRNPIRNPIASAGTVRAALSLYSDLPGAFDDEVEAVAATYAEHIGRVLTARRGRRRAPVSGSARAQGSVRGQDAIETSKAQLMKHFGVDPAAALTVLLRLSRECNRSLEDVARLLVGPRPVAEPPSQATATATPDHAGGRPPVWAEGAA</sequence>
<reference evidence="6" key="2">
    <citation type="submission" date="2016-02" db="EMBL/GenBank/DDBJ databases">
        <title>Draft genome sequence of five rapidly growing Mycobacterium species.</title>
        <authorList>
            <person name="Katahira K."/>
            <person name="Gotou Y."/>
            <person name="Iida K."/>
            <person name="Ogura Y."/>
            <person name="Hayashi T."/>
        </authorList>
    </citation>
    <scope>NUCLEOTIDE SEQUENCE [LARGE SCALE GENOMIC DNA]</scope>
    <source>
        <strain evidence="6">JCM6362</strain>
    </source>
</reference>
<dbReference type="AlphaFoldDB" id="A0A124E8B8"/>
<feature type="domain" description="ANTAR" evidence="4">
    <location>
        <begin position="199"/>
        <end position="260"/>
    </location>
</feature>
<evidence type="ECO:0000313" key="6">
    <source>
        <dbReference type="Proteomes" id="UP000069654"/>
    </source>
</evidence>
<gene>
    <name evidence="5" type="ORF">RMCT_2206</name>
</gene>
<protein>
    <submittedName>
        <fullName evidence="5">Response regulator receiver/ANTAR domain-containing protein</fullName>
    </submittedName>
</protein>
<dbReference type="InterPro" id="IPR029016">
    <property type="entry name" value="GAF-like_dom_sf"/>
</dbReference>
<dbReference type="SMART" id="SM01012">
    <property type="entry name" value="ANTAR"/>
    <property type="match status" value="1"/>
</dbReference>
<proteinExistence type="predicted"/>
<dbReference type="SUPFAM" id="SSF55781">
    <property type="entry name" value="GAF domain-like"/>
    <property type="match status" value="1"/>
</dbReference>
<dbReference type="Pfam" id="PF03861">
    <property type="entry name" value="ANTAR"/>
    <property type="match status" value="1"/>
</dbReference>
<dbReference type="STRING" id="1797.RMCT_2206"/>
<dbReference type="GO" id="GO:0003723">
    <property type="term" value="F:RNA binding"/>
    <property type="evidence" value="ECO:0007669"/>
    <property type="project" value="InterPro"/>
</dbReference>
<dbReference type="Proteomes" id="UP000069654">
    <property type="component" value="Unassembled WGS sequence"/>
</dbReference>
<dbReference type="InterPro" id="IPR005561">
    <property type="entry name" value="ANTAR"/>
</dbReference>
<dbReference type="EMBL" id="BCTB01000016">
    <property type="protein sequence ID" value="GAT15236.1"/>
    <property type="molecule type" value="Genomic_DNA"/>
</dbReference>
<name>A0A124E8B8_MYCTH</name>
<comment type="caution">
    <text evidence="5">The sequence shown here is derived from an EMBL/GenBank/DDBJ whole genome shotgun (WGS) entry which is preliminary data.</text>
</comment>
<evidence type="ECO:0000256" key="3">
    <source>
        <dbReference type="SAM" id="MobiDB-lite"/>
    </source>
</evidence>